<dbReference type="SFLD" id="SFLDG01018">
    <property type="entry name" value="Squalene/Phytoene_Synthase_Lik"/>
    <property type="match status" value="1"/>
</dbReference>
<dbReference type="InterPro" id="IPR044843">
    <property type="entry name" value="Trans_IPPS_bact-type"/>
</dbReference>
<dbReference type="CDD" id="cd00683">
    <property type="entry name" value="Trans_IPPS_HH"/>
    <property type="match status" value="1"/>
</dbReference>
<dbReference type="PROSITE" id="PS01045">
    <property type="entry name" value="SQUALEN_PHYTOEN_SYN_2"/>
    <property type="match status" value="1"/>
</dbReference>
<organism evidence="2 3">
    <name type="scientific">Alteromonas genovensis</name>
    <dbReference type="NCBI Taxonomy" id="471225"/>
    <lineage>
        <taxon>Bacteria</taxon>
        <taxon>Pseudomonadati</taxon>
        <taxon>Pseudomonadota</taxon>
        <taxon>Gammaproteobacteria</taxon>
        <taxon>Alteromonadales</taxon>
        <taxon>Alteromonadaceae</taxon>
        <taxon>Alteromonas/Salinimonas group</taxon>
        <taxon>Alteromonas</taxon>
    </lineage>
</organism>
<dbReference type="EMBL" id="JAAAWO010000007">
    <property type="protein sequence ID" value="NDW16050.1"/>
    <property type="molecule type" value="Genomic_DNA"/>
</dbReference>
<dbReference type="GO" id="GO:0004311">
    <property type="term" value="F:geranylgeranyl diphosphate synthase activity"/>
    <property type="evidence" value="ECO:0007669"/>
    <property type="project" value="InterPro"/>
</dbReference>
<dbReference type="InterPro" id="IPR019845">
    <property type="entry name" value="Squalene/phytoene_synthase_CS"/>
</dbReference>
<dbReference type="PROSITE" id="PS01044">
    <property type="entry name" value="SQUALEN_PHYTOEN_SYN_1"/>
    <property type="match status" value="1"/>
</dbReference>
<dbReference type="Gene3D" id="1.10.600.10">
    <property type="entry name" value="Farnesyl Diphosphate Synthase"/>
    <property type="match status" value="1"/>
</dbReference>
<dbReference type="SUPFAM" id="SSF48576">
    <property type="entry name" value="Terpenoid synthases"/>
    <property type="match status" value="1"/>
</dbReference>
<protein>
    <submittedName>
        <fullName evidence="2">Squalene/phytoene synthase family protein</fullName>
    </submittedName>
</protein>
<dbReference type="AlphaFoldDB" id="A0A6N9TFU8"/>
<comment type="caution">
    <text evidence="2">The sequence shown here is derived from an EMBL/GenBank/DDBJ whole genome shotgun (WGS) entry which is preliminary data.</text>
</comment>
<dbReference type="SFLD" id="SFLDS00005">
    <property type="entry name" value="Isoprenoid_Synthase_Type_I"/>
    <property type="match status" value="1"/>
</dbReference>
<dbReference type="GO" id="GO:0051996">
    <property type="term" value="F:squalene synthase [NAD(P)H] activity"/>
    <property type="evidence" value="ECO:0007669"/>
    <property type="project" value="InterPro"/>
</dbReference>
<evidence type="ECO:0000256" key="1">
    <source>
        <dbReference type="ARBA" id="ARBA00022679"/>
    </source>
</evidence>
<reference evidence="2 3" key="1">
    <citation type="submission" date="2020-01" db="EMBL/GenBank/DDBJ databases">
        <title>Genomes of bacteria type strains.</title>
        <authorList>
            <person name="Chen J."/>
            <person name="Zhu S."/>
            <person name="Yang J."/>
        </authorList>
    </citation>
    <scope>NUCLEOTIDE SEQUENCE [LARGE SCALE GENOMIC DNA]</scope>
    <source>
        <strain evidence="2 3">LMG 24078</strain>
    </source>
</reference>
<dbReference type="Pfam" id="PF00494">
    <property type="entry name" value="SQS_PSY"/>
    <property type="match status" value="1"/>
</dbReference>
<name>A0A6N9TFU8_9ALTE</name>
<keyword evidence="1" id="KW-0808">Transferase</keyword>
<keyword evidence="3" id="KW-1185">Reference proteome</keyword>
<accession>A0A6N9TFU8</accession>
<dbReference type="InterPro" id="IPR033904">
    <property type="entry name" value="Trans_IPPS_HH"/>
</dbReference>
<dbReference type="InterPro" id="IPR008949">
    <property type="entry name" value="Isoprenoid_synthase_dom_sf"/>
</dbReference>
<sequence length="304" mass="33885">MQNEEVALATLAKHGKSFRFAGYFLPEKRLNQAARLYAFCRWIDDIADESSDKQLAKAELETIQRAIETGTELCANTADFLSLQRELGFSSTLPIQLIEGVKQDLYTVDFKTQDDLIRYAYRVAGVVGLMMCPILGAKEKGLPYATNLGIGMQLTNITRDVFEDAQMGRRYIPGSWCDVSAQDIVGNSVTTQQKVIDATKRLLALSECYYNSGWQGLRYLPKNSRNAIAIAASVYREIGIKLAARHKYAYWEGRTRVGLPKKILIASSVMVRGGYPVFAEKRAPSIDVLHASITDLQPVSIIND</sequence>
<dbReference type="InterPro" id="IPR002060">
    <property type="entry name" value="Squ/phyt_synthse"/>
</dbReference>
<dbReference type="RefSeq" id="WP_163106745.1">
    <property type="nucleotide sequence ID" value="NZ_JAAAWO010000007.1"/>
</dbReference>
<dbReference type="PANTHER" id="PTHR31480">
    <property type="entry name" value="BIFUNCTIONAL LYCOPENE CYCLASE/PHYTOENE SYNTHASE"/>
    <property type="match status" value="1"/>
</dbReference>
<dbReference type="GO" id="GO:0016117">
    <property type="term" value="P:carotenoid biosynthetic process"/>
    <property type="evidence" value="ECO:0007669"/>
    <property type="project" value="UniProtKB-ARBA"/>
</dbReference>
<evidence type="ECO:0000313" key="3">
    <source>
        <dbReference type="Proteomes" id="UP000471381"/>
    </source>
</evidence>
<dbReference type="Proteomes" id="UP000471381">
    <property type="component" value="Unassembled WGS sequence"/>
</dbReference>
<gene>
    <name evidence="2" type="ORF">GTQ48_11020</name>
</gene>
<evidence type="ECO:0000313" key="2">
    <source>
        <dbReference type="EMBL" id="NDW16050.1"/>
    </source>
</evidence>
<proteinExistence type="predicted"/>
<dbReference type="SFLD" id="SFLDG01212">
    <property type="entry name" value="Phytoene_synthase_like"/>
    <property type="match status" value="1"/>
</dbReference>